<reference evidence="2 5" key="1">
    <citation type="submission" date="2016-11" db="EMBL/GenBank/DDBJ databases">
        <title>Whole genomes of Flavobacteriaceae.</title>
        <authorList>
            <person name="Stine C."/>
            <person name="Li C."/>
            <person name="Tadesse D."/>
        </authorList>
    </citation>
    <scope>NUCLEOTIDE SEQUENCE [LARGE SCALE GENOMIC DNA]</scope>
    <source>
        <strain evidence="2 5">DSM 21068</strain>
    </source>
</reference>
<feature type="domain" description="GmrSD restriction endonucleases N-terminal" evidence="1">
    <location>
        <begin position="25"/>
        <end position="247"/>
    </location>
</feature>
<dbReference type="Proteomes" id="UP000238314">
    <property type="component" value="Unassembled WGS sequence"/>
</dbReference>
<name>A0A1N7L5E2_9FLAO</name>
<reference evidence="4" key="3">
    <citation type="submission" date="2017-01" db="EMBL/GenBank/DDBJ databases">
        <authorList>
            <person name="Varghese N."/>
            <person name="Submissions S."/>
        </authorList>
    </citation>
    <scope>NUCLEOTIDE SEQUENCE [LARGE SCALE GENOMIC DNA]</scope>
    <source>
        <strain evidence="4">DSM 21068</strain>
    </source>
</reference>
<proteinExistence type="predicted"/>
<dbReference type="PANTHER" id="PTHR35149:SF2">
    <property type="entry name" value="DUF262 DOMAIN-CONTAINING PROTEIN"/>
    <property type="match status" value="1"/>
</dbReference>
<evidence type="ECO:0000313" key="2">
    <source>
        <dbReference type="EMBL" id="PQA97378.1"/>
    </source>
</evidence>
<evidence type="ECO:0000313" key="5">
    <source>
        <dbReference type="Proteomes" id="UP000238314"/>
    </source>
</evidence>
<keyword evidence="5" id="KW-1185">Reference proteome</keyword>
<dbReference type="OrthoDB" id="9798761at2"/>
<dbReference type="AlphaFoldDB" id="A0A1N7L5E2"/>
<protein>
    <submittedName>
        <fullName evidence="3">Uncharacterized conserved protein, contains ParB-like and HNH nuclease domains</fullName>
    </submittedName>
</protein>
<dbReference type="EMBL" id="MUGO01000002">
    <property type="protein sequence ID" value="PQA97378.1"/>
    <property type="molecule type" value="Genomic_DNA"/>
</dbReference>
<evidence type="ECO:0000313" key="4">
    <source>
        <dbReference type="Proteomes" id="UP000186246"/>
    </source>
</evidence>
<dbReference type="Pfam" id="PF03235">
    <property type="entry name" value="GmrSD_N"/>
    <property type="match status" value="1"/>
</dbReference>
<organism evidence="3 4">
    <name type="scientific">Chryseobacterium piscicola</name>
    <dbReference type="NCBI Taxonomy" id="551459"/>
    <lineage>
        <taxon>Bacteria</taxon>
        <taxon>Pseudomonadati</taxon>
        <taxon>Bacteroidota</taxon>
        <taxon>Flavobacteriia</taxon>
        <taxon>Flavobacteriales</taxon>
        <taxon>Weeksellaceae</taxon>
        <taxon>Chryseobacterium group</taxon>
        <taxon>Chryseobacterium</taxon>
    </lineage>
</organism>
<dbReference type="EMBL" id="FTOJ01000002">
    <property type="protein sequence ID" value="SIS69034.1"/>
    <property type="molecule type" value="Genomic_DNA"/>
</dbReference>
<evidence type="ECO:0000313" key="3">
    <source>
        <dbReference type="EMBL" id="SIS69034.1"/>
    </source>
</evidence>
<gene>
    <name evidence="2" type="ORF">B0A70_01550</name>
    <name evidence="3" type="ORF">SAMN05421796_10241</name>
</gene>
<dbReference type="Proteomes" id="UP000186246">
    <property type="component" value="Unassembled WGS sequence"/>
</dbReference>
<dbReference type="PANTHER" id="PTHR35149">
    <property type="entry name" value="SLL5132 PROTEIN"/>
    <property type="match status" value="1"/>
</dbReference>
<sequence length="634" mass="74931">MKELVFNIKNIFSRDSNEGCLGQYDAAKYHIPAYQRGYKWASEKPTDAVPVLMNDLWEAFQSSENSNRKEYYMQYITVKKIVKENHLEVIDGQQRLTTFSILLSVLYMLLDNKDNVVKDKLDYAIRLDFFKEYIYERDKLIAFVQAKYEERGLHIQGEFKNNQDIFYLHSAAQYIYKFCDEKIDKDDEGLTANDGLQKLKEFADFILNYVKIIVNEVEPHIDSERVFRNLNSNKVPLTEAELIKGLLLTKAARHSSENTKQKHFREILEIRTALGRQWDEIATWVNDKKVKHFFFSNNNKTFTEKSFNERIGREINDSKEKISQEKALLFLLLSMTFNKDIEIKDSKFLLFNYFHAETKNNNSSLELLIKLKEIFLILKDRFQNDQIYNLMGYLFFVEGSGENKINYLTKTIHWSKEKLFSELITDRNKHLPTNIDELKYGGEYNTQIHKVLLALNVFETAKEKTEVRFDFYNFRVKNNWSLEHIFPQSPEGKWRGSNHILNNEEKQEILNMIGEDYEHIQEVKRVLSLPERTDDEKEIYYKALQKTWVNKLGNMSLLALPDNSSNGCAMFKLKRDNVNELIQNGSFVPKHTFEIFNKIIIKSDSVLKWTKEDADNHFTYIEKTIKNLKAKKQI</sequence>
<dbReference type="STRING" id="551459.SAMN05421796_10241"/>
<accession>A0A1N7L5E2</accession>
<reference evidence="3" key="2">
    <citation type="submission" date="2017-01" db="EMBL/GenBank/DDBJ databases">
        <authorList>
            <person name="Mah S.A."/>
            <person name="Swanson W.J."/>
            <person name="Moy G.W."/>
            <person name="Vacquier V.D."/>
        </authorList>
    </citation>
    <scope>NUCLEOTIDE SEQUENCE [LARGE SCALE GENOMIC DNA]</scope>
    <source>
        <strain evidence="3">DSM 21068</strain>
    </source>
</reference>
<dbReference type="InterPro" id="IPR004919">
    <property type="entry name" value="GmrSD_N"/>
</dbReference>
<evidence type="ECO:0000259" key="1">
    <source>
        <dbReference type="Pfam" id="PF03235"/>
    </source>
</evidence>
<dbReference type="RefSeq" id="WP_076450232.1">
    <property type="nucleotide sequence ID" value="NZ_FTOJ01000002.1"/>
</dbReference>